<accession>A0A385TQA2</accession>
<dbReference type="RefSeq" id="WP_119849526.1">
    <property type="nucleotide sequence ID" value="NZ_CP032412.1"/>
</dbReference>
<proteinExistence type="predicted"/>
<keyword evidence="3" id="KW-1185">Reference proteome</keyword>
<reference evidence="2 3" key="1">
    <citation type="submission" date="2018-09" db="EMBL/GenBank/DDBJ databases">
        <title>Genome Sequence of Paenibacillus lautus Strain E7593-69, Azo Dye-Degrading Bacteria, Isolated from Commercial Tattoo Inks.</title>
        <authorList>
            <person name="Nho S.W."/>
            <person name="Kim S.-J."/>
            <person name="Kweon O."/>
            <person name="Cerniglia C.E."/>
        </authorList>
    </citation>
    <scope>NUCLEOTIDE SEQUENCE [LARGE SCALE GENOMIC DNA]</scope>
    <source>
        <strain evidence="2 3">E7593-69</strain>
    </source>
</reference>
<dbReference type="InterPro" id="IPR055259">
    <property type="entry name" value="YkvP/CgeB_Glyco_trans-like"/>
</dbReference>
<dbReference type="Pfam" id="PF13524">
    <property type="entry name" value="Glyco_trans_1_2"/>
    <property type="match status" value="1"/>
</dbReference>
<organism evidence="2 3">
    <name type="scientific">Paenibacillus lautus</name>
    <name type="common">Bacillus lautus</name>
    <dbReference type="NCBI Taxonomy" id="1401"/>
    <lineage>
        <taxon>Bacteria</taxon>
        <taxon>Bacillati</taxon>
        <taxon>Bacillota</taxon>
        <taxon>Bacilli</taxon>
        <taxon>Bacillales</taxon>
        <taxon>Paenibacillaceae</taxon>
        <taxon>Paenibacillus</taxon>
    </lineage>
</organism>
<protein>
    <submittedName>
        <fullName evidence="2">Spore maturation protein</fullName>
    </submittedName>
</protein>
<name>A0A385TQA2_PAELA</name>
<evidence type="ECO:0000259" key="1">
    <source>
        <dbReference type="Pfam" id="PF13524"/>
    </source>
</evidence>
<dbReference type="KEGG" id="plw:D5F53_22430"/>
<gene>
    <name evidence="2" type="ORF">D5F53_22430</name>
</gene>
<sequence length="367" mass="41870">MVSLSFRTGQKEGYRAGYSEGYRLGGCRALMERIPAEPLPFFDLKILYVPQGFESIDEGVAMGLGRMVRECIVVPPEQVVEVALQQVPDIILVMNGLHVFPEDFRLSMNRLRESGFRTAIWFVDDPYFTEETPGLAQHFDVVFTHELSCVPLYQSVGVKEVFYLPLGVHPELFTPTMAGPAYRSDICFIGNAFRNRAALFDELVPFLKGKQVRIIGGYWERLARYKELSPYVYSGFIPPAETVKFYNGAKIVINLHRPTQSGEDNRNSLNLPGRSINPRTFEINACGTLQITDIREDLTRYYTPGVDIETFGSVQELKHKISYYLSQEDQRRSLAQRALQTTMTRHTYVHRLPELLNLIMAHGLDQQ</sequence>
<evidence type="ECO:0000313" key="3">
    <source>
        <dbReference type="Proteomes" id="UP000266552"/>
    </source>
</evidence>
<dbReference type="Proteomes" id="UP000266552">
    <property type="component" value="Chromosome"/>
</dbReference>
<feature type="domain" description="Spore protein YkvP/CgeB glycosyl transferase-like" evidence="1">
    <location>
        <begin position="201"/>
        <end position="356"/>
    </location>
</feature>
<evidence type="ECO:0000313" key="2">
    <source>
        <dbReference type="EMBL" id="AYB45876.1"/>
    </source>
</evidence>
<dbReference type="EMBL" id="CP032412">
    <property type="protein sequence ID" value="AYB45876.1"/>
    <property type="molecule type" value="Genomic_DNA"/>
</dbReference>
<dbReference type="AlphaFoldDB" id="A0A385TQA2"/>